<dbReference type="PANTHER" id="PTHR10272:SF0">
    <property type="entry name" value="PLATELET-ACTIVATING FACTOR ACETYLHYDROLASE"/>
    <property type="match status" value="1"/>
</dbReference>
<sequence>MKPGNTDASRTTGRRGRTRAPGLIAALLGLTTATAACAVSPAQQVAAARAARSAAPRTSETPALPRPTGPYAVGRDILHLVDRHRTDPWVPAAGPRQLMVSMYYPARPGTGGPAPYMTVDEARLFLQEKAPGVDVPPALLSATRTWAHTAARPAPGRFPLVVLSPGLTLPRATLTGLAEQLAGRGYVVALVDHTYENSGTTFPDGRTLACAICDKPPAGGPPAIARSRAEDVSFVLDRLTARHSAWRHARLIDPRHIGMAGHSIGGDATATTMATDHRVHAGVNMDGTFYAPVPADGLAHRPFLMFGAEHEAPGIDDTWGQAWNSLNGWKRWLTVAGSDHGTFTDLPILSAWVGRPGAGISPQRAEEITRAYVGAFFDLHLKGIRQPLLDGPSPANPEVTFQHP</sequence>
<evidence type="ECO:0000256" key="1">
    <source>
        <dbReference type="ARBA" id="ARBA00022801"/>
    </source>
</evidence>
<evidence type="ECO:0000256" key="4">
    <source>
        <dbReference type="SAM" id="MobiDB-lite"/>
    </source>
</evidence>
<feature type="region of interest" description="Disordered" evidence="4">
    <location>
        <begin position="1"/>
        <end position="20"/>
    </location>
</feature>
<accession>A0ABP8TD47</accession>
<dbReference type="Proteomes" id="UP001500212">
    <property type="component" value="Unassembled WGS sequence"/>
</dbReference>
<dbReference type="InterPro" id="IPR029058">
    <property type="entry name" value="AB_hydrolase_fold"/>
</dbReference>
<evidence type="ECO:0000256" key="2">
    <source>
        <dbReference type="ARBA" id="ARBA00022963"/>
    </source>
</evidence>
<evidence type="ECO:0000313" key="7">
    <source>
        <dbReference type="Proteomes" id="UP001500212"/>
    </source>
</evidence>
<proteinExistence type="predicted"/>
<dbReference type="Gene3D" id="3.40.50.1820">
    <property type="entry name" value="alpha/beta hydrolase"/>
    <property type="match status" value="1"/>
</dbReference>
<dbReference type="PANTHER" id="PTHR10272">
    <property type="entry name" value="PLATELET-ACTIVATING FACTOR ACETYLHYDROLASE"/>
    <property type="match status" value="1"/>
</dbReference>
<keyword evidence="5" id="KW-0732">Signal</keyword>
<reference evidence="7" key="1">
    <citation type="journal article" date="2019" name="Int. J. Syst. Evol. Microbiol.">
        <title>The Global Catalogue of Microorganisms (GCM) 10K type strain sequencing project: providing services to taxonomists for standard genome sequencing and annotation.</title>
        <authorList>
            <consortium name="The Broad Institute Genomics Platform"/>
            <consortium name="The Broad Institute Genome Sequencing Center for Infectious Disease"/>
            <person name="Wu L."/>
            <person name="Ma J."/>
        </authorList>
    </citation>
    <scope>NUCLEOTIDE SEQUENCE [LARGE SCALE GENOMIC DNA]</scope>
    <source>
        <strain evidence="7">JCM 17938</strain>
    </source>
</reference>
<keyword evidence="2" id="KW-0442">Lipid degradation</keyword>
<dbReference type="SUPFAM" id="SSF53474">
    <property type="entry name" value="alpha/beta-Hydrolases"/>
    <property type="match status" value="1"/>
</dbReference>
<feature type="chain" id="PRO_5045353105" evidence="5">
    <location>
        <begin position="39"/>
        <end position="404"/>
    </location>
</feature>
<evidence type="ECO:0000256" key="5">
    <source>
        <dbReference type="SAM" id="SignalP"/>
    </source>
</evidence>
<organism evidence="6 7">
    <name type="scientific">Actinoallomurus liliacearum</name>
    <dbReference type="NCBI Taxonomy" id="1080073"/>
    <lineage>
        <taxon>Bacteria</taxon>
        <taxon>Bacillati</taxon>
        <taxon>Actinomycetota</taxon>
        <taxon>Actinomycetes</taxon>
        <taxon>Streptosporangiales</taxon>
        <taxon>Thermomonosporaceae</taxon>
        <taxon>Actinoallomurus</taxon>
    </lineage>
</organism>
<feature type="signal peptide" evidence="5">
    <location>
        <begin position="1"/>
        <end position="38"/>
    </location>
</feature>
<evidence type="ECO:0000313" key="6">
    <source>
        <dbReference type="EMBL" id="GAA4605023.1"/>
    </source>
</evidence>
<keyword evidence="1" id="KW-0378">Hydrolase</keyword>
<dbReference type="EMBL" id="BAABHJ010000005">
    <property type="protein sequence ID" value="GAA4605023.1"/>
    <property type="molecule type" value="Genomic_DNA"/>
</dbReference>
<protein>
    <submittedName>
        <fullName evidence="6">Lipase</fullName>
    </submittedName>
</protein>
<evidence type="ECO:0000256" key="3">
    <source>
        <dbReference type="ARBA" id="ARBA00023098"/>
    </source>
</evidence>
<gene>
    <name evidence="6" type="ORF">GCM10023195_17340</name>
</gene>
<dbReference type="Pfam" id="PF03403">
    <property type="entry name" value="PAF-AH_p_II"/>
    <property type="match status" value="2"/>
</dbReference>
<keyword evidence="7" id="KW-1185">Reference proteome</keyword>
<comment type="caution">
    <text evidence="6">The sequence shown here is derived from an EMBL/GenBank/DDBJ whole genome shotgun (WGS) entry which is preliminary data.</text>
</comment>
<feature type="region of interest" description="Disordered" evidence="4">
    <location>
        <begin position="50"/>
        <end position="69"/>
    </location>
</feature>
<name>A0ABP8TD47_9ACTN</name>
<dbReference type="RefSeq" id="WP_345351098.1">
    <property type="nucleotide sequence ID" value="NZ_BAABHJ010000005.1"/>
</dbReference>
<keyword evidence="3" id="KW-0443">Lipid metabolism</keyword>